<evidence type="ECO:0000256" key="5">
    <source>
        <dbReference type="ARBA" id="ARBA00022496"/>
    </source>
</evidence>
<evidence type="ECO:0000256" key="16">
    <source>
        <dbReference type="SAM" id="SignalP"/>
    </source>
</evidence>
<keyword evidence="4 14" id="KW-1134">Transmembrane beta strand</keyword>
<dbReference type="InterPro" id="IPR000531">
    <property type="entry name" value="Beta-barrel_TonB"/>
</dbReference>
<dbReference type="SUPFAM" id="SSF56935">
    <property type="entry name" value="Porins"/>
    <property type="match status" value="1"/>
</dbReference>
<dbReference type="CDD" id="cd01347">
    <property type="entry name" value="ligand_gated_channel"/>
    <property type="match status" value="1"/>
</dbReference>
<gene>
    <name evidence="19" type="ORF">G6N76_16380</name>
</gene>
<evidence type="ECO:0000256" key="14">
    <source>
        <dbReference type="PROSITE-ProRule" id="PRU01360"/>
    </source>
</evidence>
<evidence type="ECO:0000256" key="2">
    <source>
        <dbReference type="ARBA" id="ARBA00009810"/>
    </source>
</evidence>
<comment type="caution">
    <text evidence="19">The sequence shown here is derived from an EMBL/GenBank/DDBJ whole genome shotgun (WGS) entry which is preliminary data.</text>
</comment>
<keyword evidence="11 14" id="KW-0472">Membrane</keyword>
<evidence type="ECO:0000256" key="8">
    <source>
        <dbReference type="ARBA" id="ARBA00023004"/>
    </source>
</evidence>
<dbReference type="Pfam" id="PF00593">
    <property type="entry name" value="TonB_dep_Rec_b-barrel"/>
    <property type="match status" value="1"/>
</dbReference>
<dbReference type="InterPro" id="IPR039426">
    <property type="entry name" value="TonB-dep_rcpt-like"/>
</dbReference>
<protein>
    <submittedName>
        <fullName evidence="19">TonB-dependent siderophore receptor</fullName>
    </submittedName>
</protein>
<evidence type="ECO:0000256" key="9">
    <source>
        <dbReference type="ARBA" id="ARBA00023065"/>
    </source>
</evidence>
<keyword evidence="20" id="KW-1185">Reference proteome</keyword>
<keyword evidence="7 16" id="KW-0732">Signal</keyword>
<evidence type="ECO:0000259" key="18">
    <source>
        <dbReference type="Pfam" id="PF07715"/>
    </source>
</evidence>
<evidence type="ECO:0000313" key="20">
    <source>
        <dbReference type="Proteomes" id="UP000477849"/>
    </source>
</evidence>
<proteinExistence type="inferred from homology"/>
<evidence type="ECO:0000256" key="10">
    <source>
        <dbReference type="ARBA" id="ARBA00023077"/>
    </source>
</evidence>
<reference evidence="19 20" key="1">
    <citation type="submission" date="2020-02" db="EMBL/GenBank/DDBJ databases">
        <title>Genome sequence of the type strain CCBAU10050 of Rhizobium daejeonense.</title>
        <authorList>
            <person name="Gao J."/>
            <person name="Sun J."/>
        </authorList>
    </citation>
    <scope>NUCLEOTIDE SEQUENCE [LARGE SCALE GENOMIC DNA]</scope>
    <source>
        <strain evidence="19 20">CCBAU10050</strain>
    </source>
</reference>
<dbReference type="AlphaFoldDB" id="A0A6M1S1S9"/>
<evidence type="ECO:0000256" key="4">
    <source>
        <dbReference type="ARBA" id="ARBA00022452"/>
    </source>
</evidence>
<evidence type="ECO:0000256" key="12">
    <source>
        <dbReference type="ARBA" id="ARBA00023170"/>
    </source>
</evidence>
<dbReference type="EMBL" id="JAAKZH010000005">
    <property type="protein sequence ID" value="NGO65249.1"/>
    <property type="molecule type" value="Genomic_DNA"/>
</dbReference>
<evidence type="ECO:0000256" key="11">
    <source>
        <dbReference type="ARBA" id="ARBA00023136"/>
    </source>
</evidence>
<dbReference type="PROSITE" id="PS52016">
    <property type="entry name" value="TONB_DEPENDENT_REC_3"/>
    <property type="match status" value="1"/>
</dbReference>
<keyword evidence="13 14" id="KW-0998">Cell outer membrane</keyword>
<feature type="chain" id="PRO_5026813574" evidence="16">
    <location>
        <begin position="31"/>
        <end position="725"/>
    </location>
</feature>
<dbReference type="InterPro" id="IPR036942">
    <property type="entry name" value="Beta-barrel_TonB_sf"/>
</dbReference>
<dbReference type="InterPro" id="IPR012910">
    <property type="entry name" value="Plug_dom"/>
</dbReference>
<feature type="domain" description="TonB-dependent receptor-like beta-barrel" evidence="17">
    <location>
        <begin position="250"/>
        <end position="694"/>
    </location>
</feature>
<evidence type="ECO:0000256" key="15">
    <source>
        <dbReference type="RuleBase" id="RU003357"/>
    </source>
</evidence>
<keyword evidence="10 15" id="KW-0798">TonB box</keyword>
<dbReference type="InterPro" id="IPR037066">
    <property type="entry name" value="Plug_dom_sf"/>
</dbReference>
<dbReference type="GO" id="GO:0015344">
    <property type="term" value="F:siderophore uptake transmembrane transporter activity"/>
    <property type="evidence" value="ECO:0007669"/>
    <property type="project" value="TreeGrafter"/>
</dbReference>
<evidence type="ECO:0000256" key="13">
    <source>
        <dbReference type="ARBA" id="ARBA00023237"/>
    </source>
</evidence>
<keyword evidence="5" id="KW-0410">Iron transport</keyword>
<dbReference type="GO" id="GO:0009279">
    <property type="term" value="C:cell outer membrane"/>
    <property type="evidence" value="ECO:0007669"/>
    <property type="project" value="UniProtKB-SubCell"/>
</dbReference>
<sequence length="725" mass="78859">MRRNTGYRSMSKAWRAGAALAILFSPAAAAAQDAGTTLQTIVVQGKQESATGPVDGYAASSSSTGSKVDTPIAEIPQSVSVVGREELDDRGVTNKVDEALRYTAGVFAEPFGVDPDTDWIYIRGFDATQTGVFLDGLSLYSYGFGGFQMDPFFLERVEVLKGPASVLYGASNPGGLVNMVGKRALDEKLLYTETGINSDGNAFFGFDAGDVLQEGAFSYRLTGKIAGGDQYTDYSEDFRGGIMPQFTWKPDESTRLNVYGFYSALDQVHVGNGFYPYVGTVVDAPFGKIDPKSFYGEPDIDHGEYQQTMIGYEVEHELDSGWKLSQNARYAHLNKYENAPYTYGYYDSSTGTGYLEEPAGPDYEFYRIGFEGKSKVDSFVVDNRINGEFATGGLDHDLTVGLDYKYYRLDHEQACCGSTPIGVTDPVYGAAQGTNFVYLDQVLTQQQVGIYAQDQIKFGGGFIATLNGRYDFVKTESDATVGYSYDADDKAASGRIGLAYEFANGFTPYASASTFFNPVIGSSATAPIKPEEGYQVEGGFKYEPTAFEGLFTASVFHLVKQNWTVTDPATFLQSQIGEVTSTGIELEAKVQIADDWKATAAFTWQDLEMTEHADPTLVGNSPYLIPAVTASAWLDYTVPTGVLEGLSVGAGLRYQGESWADYANTLKVPDALLADAAIRYEKDGWGLSLNVANLFDKEYVKGCQGTLTCGYGEGRTFTLKLSKTW</sequence>
<dbReference type="NCBIfam" id="NF010651">
    <property type="entry name" value="PRK14050.1"/>
    <property type="match status" value="1"/>
</dbReference>
<comment type="subcellular location">
    <subcellularLocation>
        <location evidence="1 14">Cell outer membrane</location>
        <topology evidence="1 14">Multi-pass membrane protein</topology>
    </subcellularLocation>
</comment>
<dbReference type="Gene3D" id="2.40.170.20">
    <property type="entry name" value="TonB-dependent receptor, beta-barrel domain"/>
    <property type="match status" value="1"/>
</dbReference>
<keyword evidence="8" id="KW-0408">Iron</keyword>
<dbReference type="GO" id="GO:0015891">
    <property type="term" value="P:siderophore transport"/>
    <property type="evidence" value="ECO:0007669"/>
    <property type="project" value="InterPro"/>
</dbReference>
<dbReference type="PANTHER" id="PTHR32552">
    <property type="entry name" value="FERRICHROME IRON RECEPTOR-RELATED"/>
    <property type="match status" value="1"/>
</dbReference>
<dbReference type="InterPro" id="IPR010105">
    <property type="entry name" value="TonB_sidphr_rcpt"/>
</dbReference>
<dbReference type="Gene3D" id="2.170.130.10">
    <property type="entry name" value="TonB-dependent receptor, plug domain"/>
    <property type="match status" value="1"/>
</dbReference>
<dbReference type="NCBIfam" id="TIGR01783">
    <property type="entry name" value="TonB-siderophor"/>
    <property type="match status" value="1"/>
</dbReference>
<evidence type="ECO:0000259" key="17">
    <source>
        <dbReference type="Pfam" id="PF00593"/>
    </source>
</evidence>
<accession>A0A6M1S1S9</accession>
<evidence type="ECO:0000256" key="1">
    <source>
        <dbReference type="ARBA" id="ARBA00004571"/>
    </source>
</evidence>
<comment type="similarity">
    <text evidence="2 14 15">Belongs to the TonB-dependent receptor family.</text>
</comment>
<evidence type="ECO:0000256" key="7">
    <source>
        <dbReference type="ARBA" id="ARBA00022729"/>
    </source>
</evidence>
<keyword evidence="12 19" id="KW-0675">Receptor</keyword>
<keyword evidence="6 14" id="KW-0812">Transmembrane</keyword>
<keyword evidence="9" id="KW-0406">Ion transport</keyword>
<evidence type="ECO:0000256" key="6">
    <source>
        <dbReference type="ARBA" id="ARBA00022692"/>
    </source>
</evidence>
<evidence type="ECO:0000313" key="19">
    <source>
        <dbReference type="EMBL" id="NGO65249.1"/>
    </source>
</evidence>
<evidence type="ECO:0000256" key="3">
    <source>
        <dbReference type="ARBA" id="ARBA00022448"/>
    </source>
</evidence>
<feature type="signal peptide" evidence="16">
    <location>
        <begin position="1"/>
        <end position="30"/>
    </location>
</feature>
<dbReference type="Proteomes" id="UP000477849">
    <property type="component" value="Unassembled WGS sequence"/>
</dbReference>
<dbReference type="FunFam" id="2.170.130.10:FF:000001">
    <property type="entry name" value="Catecholate siderophore TonB-dependent receptor"/>
    <property type="match status" value="1"/>
</dbReference>
<organism evidence="19 20">
    <name type="scientific">Rhizobium daejeonense</name>
    <dbReference type="NCBI Taxonomy" id="240521"/>
    <lineage>
        <taxon>Bacteria</taxon>
        <taxon>Pseudomonadati</taxon>
        <taxon>Pseudomonadota</taxon>
        <taxon>Alphaproteobacteria</taxon>
        <taxon>Hyphomicrobiales</taxon>
        <taxon>Rhizobiaceae</taxon>
        <taxon>Rhizobium/Agrobacterium group</taxon>
        <taxon>Rhizobium</taxon>
    </lineage>
</organism>
<dbReference type="PANTHER" id="PTHR32552:SF68">
    <property type="entry name" value="FERRICHROME OUTER MEMBRANE TRANSPORTER_PHAGE RECEPTOR"/>
    <property type="match status" value="1"/>
</dbReference>
<name>A0A6M1S1S9_9HYPH</name>
<dbReference type="Pfam" id="PF07715">
    <property type="entry name" value="Plug"/>
    <property type="match status" value="1"/>
</dbReference>
<keyword evidence="3 14" id="KW-0813">Transport</keyword>
<dbReference type="GO" id="GO:0038023">
    <property type="term" value="F:signaling receptor activity"/>
    <property type="evidence" value="ECO:0007669"/>
    <property type="project" value="InterPro"/>
</dbReference>
<feature type="domain" description="TonB-dependent receptor plug" evidence="18">
    <location>
        <begin position="72"/>
        <end position="175"/>
    </location>
</feature>